<protein>
    <submittedName>
        <fullName evidence="2">Uncharacterized protein</fullName>
    </submittedName>
</protein>
<dbReference type="Proteomes" id="UP000316921">
    <property type="component" value="Chromosome"/>
</dbReference>
<evidence type="ECO:0000313" key="2">
    <source>
        <dbReference type="EMBL" id="QDU64982.1"/>
    </source>
</evidence>
<feature type="compositionally biased region" description="Basic and acidic residues" evidence="1">
    <location>
        <begin position="333"/>
        <end position="343"/>
    </location>
</feature>
<feature type="compositionally biased region" description="Gly residues" evidence="1">
    <location>
        <begin position="344"/>
        <end position="353"/>
    </location>
</feature>
<sequence length="446" mass="49289">MRASASIATPRWAAAIAFAVALVGPGWTAPAVGQESNRKGPECGPDEDAASRWDRMDPERRAEMKRRFEQFRSLDDDQRQALRDRTRQLRSERDRLRDGLSEEERAKLDGLGPQERDELLRHHQEAVARARGERLLGLLPPPVIEELEGVHPADRPGVLHHWRDDFHDRNLGRALERAGRDLGLDPAAIGAVRLAPPEIQAQTLREWSSRLGGERPPWAGAGPPLPAGPLGQHPELLRELQDLARPTLEDGLAVGGLQRRERMEVLDGRIKARLLQHVIESGYLAPAELEALRAADAHELLQSLRGGRRSFDRHGWGSGGGDPSGGDPGGRWKSGDPDGRWRPGGDGPRGPEGPGRWSKDWHKDSKDWDKGRDDADRDGRPKWLQDADRWRQRREGVAPPLDRPAGERPAEGDRRGPDAEGQRPTGGPGTPGGEPGRPDRGSRQTP</sequence>
<dbReference type="AlphaFoldDB" id="A0A518BDF2"/>
<reference evidence="2 3" key="1">
    <citation type="submission" date="2019-02" db="EMBL/GenBank/DDBJ databases">
        <title>Deep-cultivation of Planctomycetes and their phenomic and genomic characterization uncovers novel biology.</title>
        <authorList>
            <person name="Wiegand S."/>
            <person name="Jogler M."/>
            <person name="Boedeker C."/>
            <person name="Pinto D."/>
            <person name="Vollmers J."/>
            <person name="Rivas-Marin E."/>
            <person name="Kohn T."/>
            <person name="Peeters S.H."/>
            <person name="Heuer A."/>
            <person name="Rast P."/>
            <person name="Oberbeckmann S."/>
            <person name="Bunk B."/>
            <person name="Jeske O."/>
            <person name="Meyerdierks A."/>
            <person name="Storesund J.E."/>
            <person name="Kallscheuer N."/>
            <person name="Luecker S."/>
            <person name="Lage O.M."/>
            <person name="Pohl T."/>
            <person name="Merkel B.J."/>
            <person name="Hornburger P."/>
            <person name="Mueller R.-W."/>
            <person name="Bruemmer F."/>
            <person name="Labrenz M."/>
            <person name="Spormann A.M."/>
            <person name="Op den Camp H."/>
            <person name="Overmann J."/>
            <person name="Amann R."/>
            <person name="Jetten M.S.M."/>
            <person name="Mascher T."/>
            <person name="Medema M.H."/>
            <person name="Devos D.P."/>
            <person name="Kaster A.-K."/>
            <person name="Ovreas L."/>
            <person name="Rohde M."/>
            <person name="Galperin M.Y."/>
            <person name="Jogler C."/>
        </authorList>
    </citation>
    <scope>NUCLEOTIDE SEQUENCE [LARGE SCALE GENOMIC DNA]</scope>
    <source>
        <strain evidence="2 3">Pla133</strain>
    </source>
</reference>
<dbReference type="KEGG" id="pbap:Pla133_00440"/>
<name>A0A518BDF2_9BACT</name>
<feature type="compositionally biased region" description="Basic and acidic residues" evidence="1">
    <location>
        <begin position="357"/>
        <end position="396"/>
    </location>
</feature>
<evidence type="ECO:0000256" key="1">
    <source>
        <dbReference type="SAM" id="MobiDB-lite"/>
    </source>
</evidence>
<feature type="region of interest" description="Disordered" evidence="1">
    <location>
        <begin position="78"/>
        <end position="104"/>
    </location>
</feature>
<feature type="region of interest" description="Disordered" evidence="1">
    <location>
        <begin position="308"/>
        <end position="446"/>
    </location>
</feature>
<organism evidence="2 3">
    <name type="scientific">Engelhardtia mirabilis</name>
    <dbReference type="NCBI Taxonomy" id="2528011"/>
    <lineage>
        <taxon>Bacteria</taxon>
        <taxon>Pseudomonadati</taxon>
        <taxon>Planctomycetota</taxon>
        <taxon>Planctomycetia</taxon>
        <taxon>Planctomycetia incertae sedis</taxon>
        <taxon>Engelhardtia</taxon>
    </lineage>
</organism>
<feature type="compositionally biased region" description="Basic and acidic residues" evidence="1">
    <location>
        <begin position="49"/>
        <end position="61"/>
    </location>
</feature>
<accession>A0A518BDF2</accession>
<feature type="region of interest" description="Disordered" evidence="1">
    <location>
        <begin position="32"/>
        <end position="61"/>
    </location>
</feature>
<dbReference type="EMBL" id="CP036287">
    <property type="protein sequence ID" value="QDU64982.1"/>
    <property type="molecule type" value="Genomic_DNA"/>
</dbReference>
<feature type="compositionally biased region" description="Gly residues" evidence="1">
    <location>
        <begin position="424"/>
        <end position="435"/>
    </location>
</feature>
<gene>
    <name evidence="2" type="ORF">Pla133_00440</name>
</gene>
<evidence type="ECO:0000313" key="3">
    <source>
        <dbReference type="Proteomes" id="UP000316921"/>
    </source>
</evidence>
<dbReference type="Pfam" id="PF11304">
    <property type="entry name" value="DUF3106"/>
    <property type="match status" value="1"/>
</dbReference>
<feature type="region of interest" description="Disordered" evidence="1">
    <location>
        <begin position="210"/>
        <end position="232"/>
    </location>
</feature>
<dbReference type="InterPro" id="IPR021455">
    <property type="entry name" value="DUF3106"/>
</dbReference>
<proteinExistence type="predicted"/>
<dbReference type="RefSeq" id="WP_419191976.1">
    <property type="nucleotide sequence ID" value="NZ_CP036287.1"/>
</dbReference>
<feature type="compositionally biased region" description="Gly residues" evidence="1">
    <location>
        <begin position="316"/>
        <end position="329"/>
    </location>
</feature>
<keyword evidence="3" id="KW-1185">Reference proteome</keyword>
<feature type="compositionally biased region" description="Basic and acidic residues" evidence="1">
    <location>
        <begin position="404"/>
        <end position="421"/>
    </location>
</feature>
<feature type="compositionally biased region" description="Basic and acidic residues" evidence="1">
    <location>
        <begin position="436"/>
        <end position="446"/>
    </location>
</feature>